<dbReference type="Proteomes" id="UP000014568">
    <property type="component" value="Unassembled WGS sequence"/>
</dbReference>
<dbReference type="GO" id="GO:0008270">
    <property type="term" value="F:zinc ion binding"/>
    <property type="evidence" value="ECO:0007669"/>
    <property type="project" value="UniProtKB-KW"/>
</dbReference>
<proteinExistence type="predicted"/>
<evidence type="ECO:0000259" key="2">
    <source>
        <dbReference type="PROSITE" id="PS50966"/>
    </source>
</evidence>
<keyword evidence="1" id="KW-0862">Zinc</keyword>
<evidence type="ECO:0000313" key="3">
    <source>
        <dbReference type="EMBL" id="EPF70720.1"/>
    </source>
</evidence>
<dbReference type="STRING" id="632955.GCA_000829675_03315"/>
<keyword evidence="1" id="KW-0863">Zinc-finger</keyword>
<keyword evidence="4" id="KW-1185">Reference proteome</keyword>
<accession>S3MSB7</accession>
<dbReference type="OrthoDB" id="242553at2"/>
<dbReference type="RefSeq" id="WP_016657339.1">
    <property type="nucleotide sequence ID" value="NZ_KE340354.1"/>
</dbReference>
<dbReference type="eggNOG" id="COG4715">
    <property type="taxonomic scope" value="Bacteria"/>
</dbReference>
<dbReference type="EMBL" id="ATGI01000036">
    <property type="protein sequence ID" value="EPF70720.1"/>
    <property type="molecule type" value="Genomic_DNA"/>
</dbReference>
<gene>
    <name evidence="3" type="ORF">F945_02964</name>
</gene>
<feature type="domain" description="SWIM-type" evidence="2">
    <location>
        <begin position="51"/>
        <end position="89"/>
    </location>
</feature>
<keyword evidence="1" id="KW-0479">Metal-binding</keyword>
<evidence type="ECO:0000256" key="1">
    <source>
        <dbReference type="PROSITE-ProRule" id="PRU00325"/>
    </source>
</evidence>
<evidence type="ECO:0000313" key="4">
    <source>
        <dbReference type="Proteomes" id="UP000014568"/>
    </source>
</evidence>
<dbReference type="HOGENOM" id="CLU_025258_0_0_6"/>
<comment type="caution">
    <text evidence="3">The sequence shown here is derived from an EMBL/GenBank/DDBJ whole genome shotgun (WGS) entry which is preliminary data.</text>
</comment>
<protein>
    <recommendedName>
        <fullName evidence="2">SWIM-type domain-containing protein</fullName>
    </recommendedName>
</protein>
<sequence length="724" mass="82917">MSWLIYLHYDEDSLALHSNAGLIRRTKKALDQVQYQSLLDTDINQQQRLSFQVEEDLVHLNQQGIATAECSCSAQGCCKHILSSILWMQQNPEQFNGSAASVVATDITTEDSSNPDTLPAAAPVQPTIDPVQAQQQTLNAALALDSAAILKKTTKATRRLAYQFFLAWQQQPEHCQIEIQADKISFLTEFSPHKIQLFPAVGFAGMLSDLPSKQQAAVHLACLAQLFQQHAITWSWPEDLVQTEAEQSAPVQLEVEDLALIGELQQITQHFMRQGLSHIAHESVLALHILNMQARAQNLPRLASELRQLHGIMRQFLSEDDHQVDEHQVFDQLAYFYAYLAALITNQQQPEVLKQLKGSTQRDYQQQQFAHLIPLGCEWWQLDSGARGLSLYYWDAEQKQHYEVTQARANHLDTTFDKNSAAQSGIWGSNVDYLLQHQLELTQAKMSDNSRLSASSETRFVEKSEFKQLSLEQLDQPGLAINDWQQLDALIRPSSSVSRNTQRYVLLRHQEIEKPELNELEQCFECRVIDSHGQSLKLSMPVEKNYENRLRHFNSLIFNSKPVATLVRIDLSQQRARLIPCSLILEKKDGLSIFSLDFHYPPRPPKANVFELIAGRIEKMLKQKKQWQAGLHYTPLELLLQHSQGLLAFYANIGRAQLDPLDQEKLMHYRQQYEDLGLSLIAQQCDLLLKTNNLAHYLLQCRHLLIQLQRLQYRFELESQTMSF</sequence>
<dbReference type="AlphaFoldDB" id="S3MSB7"/>
<dbReference type="PATRIC" id="fig|421052.3.peg.2893"/>
<name>S3MSB7_9GAMM</name>
<dbReference type="PROSITE" id="PS50966">
    <property type="entry name" value="ZF_SWIM"/>
    <property type="match status" value="1"/>
</dbReference>
<reference evidence="3 4" key="1">
    <citation type="submission" date="2013-06" db="EMBL/GenBank/DDBJ databases">
        <title>The Genome Sequence of Acinetobacter rudis CIP 110305.</title>
        <authorList>
            <consortium name="The Broad Institute Genome Sequencing Platform"/>
            <consortium name="The Broad Institute Genome Sequencing Center for Infectious Disease"/>
            <person name="Cerqueira G."/>
            <person name="Feldgarden M."/>
            <person name="Courvalin P."/>
            <person name="Perichon B."/>
            <person name="Grillot-Courvalin C."/>
            <person name="Clermont D."/>
            <person name="Rocha E."/>
            <person name="Yoon E.-J."/>
            <person name="Nemec A."/>
            <person name="Young S.K."/>
            <person name="Zeng Q."/>
            <person name="Gargeya S."/>
            <person name="Fitzgerald M."/>
            <person name="Abouelleil A."/>
            <person name="Alvarado L."/>
            <person name="Berlin A.M."/>
            <person name="Chapman S.B."/>
            <person name="Dewar J."/>
            <person name="Goldberg J."/>
            <person name="Griggs A."/>
            <person name="Gujja S."/>
            <person name="Hansen M."/>
            <person name="Howarth C."/>
            <person name="Imamovic A."/>
            <person name="Larimer J."/>
            <person name="McCowan C."/>
            <person name="Murphy C."/>
            <person name="Pearson M."/>
            <person name="Priest M."/>
            <person name="Roberts A."/>
            <person name="Saif S."/>
            <person name="Shea T."/>
            <person name="Sykes S."/>
            <person name="Wortman J."/>
            <person name="Nusbaum C."/>
            <person name="Birren B."/>
        </authorList>
    </citation>
    <scope>NUCLEOTIDE SEQUENCE [LARGE SCALE GENOMIC DNA]</scope>
    <source>
        <strain evidence="3 4">CIP 110305</strain>
    </source>
</reference>
<organism evidence="3 4">
    <name type="scientific">Acinetobacter rudis CIP 110305</name>
    <dbReference type="NCBI Taxonomy" id="421052"/>
    <lineage>
        <taxon>Bacteria</taxon>
        <taxon>Pseudomonadati</taxon>
        <taxon>Pseudomonadota</taxon>
        <taxon>Gammaproteobacteria</taxon>
        <taxon>Moraxellales</taxon>
        <taxon>Moraxellaceae</taxon>
        <taxon>Acinetobacter</taxon>
    </lineage>
</organism>
<dbReference type="InterPro" id="IPR007527">
    <property type="entry name" value="Znf_SWIM"/>
</dbReference>